<evidence type="ECO:0000313" key="4">
    <source>
        <dbReference type="Proteomes" id="UP000037395"/>
    </source>
</evidence>
<gene>
    <name evidence="3" type="ORF">HS99_0030165</name>
</gene>
<protein>
    <recommendedName>
        <fullName evidence="2">GHMP kinase N-terminal domain-containing protein</fullName>
    </recommendedName>
</protein>
<dbReference type="GO" id="GO:0005524">
    <property type="term" value="F:ATP binding"/>
    <property type="evidence" value="ECO:0007669"/>
    <property type="project" value="InterPro"/>
</dbReference>
<evidence type="ECO:0000313" key="3">
    <source>
        <dbReference type="EMBL" id="OEV36315.1"/>
    </source>
</evidence>
<dbReference type="SUPFAM" id="SSF54211">
    <property type="entry name" value="Ribosomal protein S5 domain 2-like"/>
    <property type="match status" value="1"/>
</dbReference>
<dbReference type="InterPro" id="IPR006204">
    <property type="entry name" value="GHMP_kinase_N_dom"/>
</dbReference>
<dbReference type="InterPro" id="IPR020568">
    <property type="entry name" value="Ribosomal_Su5_D2-typ_SF"/>
</dbReference>
<name>A0A1E7N6L2_KITAU</name>
<dbReference type="Pfam" id="PF00288">
    <property type="entry name" value="GHMP_kinases_N"/>
    <property type="match status" value="1"/>
</dbReference>
<dbReference type="AlphaFoldDB" id="A0A1E7N6L2"/>
<keyword evidence="1" id="KW-0418">Kinase</keyword>
<dbReference type="PIRSF" id="PIRSF033887">
    <property type="entry name" value="PduX"/>
    <property type="match status" value="1"/>
</dbReference>
<accession>A0A1E7N6L2</accession>
<dbReference type="EMBL" id="JPRF03000028">
    <property type="protein sequence ID" value="OEV36315.1"/>
    <property type="molecule type" value="Genomic_DNA"/>
</dbReference>
<organism evidence="3 4">
    <name type="scientific">Kitasatospora aureofaciens</name>
    <name type="common">Streptomyces aureofaciens</name>
    <dbReference type="NCBI Taxonomy" id="1894"/>
    <lineage>
        <taxon>Bacteria</taxon>
        <taxon>Bacillati</taxon>
        <taxon>Actinomycetota</taxon>
        <taxon>Actinomycetes</taxon>
        <taxon>Kitasatosporales</taxon>
        <taxon>Streptomycetaceae</taxon>
        <taxon>Kitasatospora</taxon>
    </lineage>
</organism>
<keyword evidence="1" id="KW-0808">Transferase</keyword>
<dbReference type="GO" id="GO:0016301">
    <property type="term" value="F:kinase activity"/>
    <property type="evidence" value="ECO:0007669"/>
    <property type="project" value="UniProtKB-KW"/>
</dbReference>
<proteinExistence type="predicted"/>
<evidence type="ECO:0000256" key="1">
    <source>
        <dbReference type="ARBA" id="ARBA00022777"/>
    </source>
</evidence>
<keyword evidence="4" id="KW-1185">Reference proteome</keyword>
<evidence type="ECO:0000259" key="2">
    <source>
        <dbReference type="Pfam" id="PF00288"/>
    </source>
</evidence>
<dbReference type="Gene3D" id="3.30.230.10">
    <property type="match status" value="1"/>
</dbReference>
<dbReference type="InterPro" id="IPR012363">
    <property type="entry name" value="PduX"/>
</dbReference>
<dbReference type="Proteomes" id="UP000037395">
    <property type="component" value="Unassembled WGS sequence"/>
</dbReference>
<sequence length="316" mass="32934">MTPPQPEPPRRPSLAAPRRGIDLRTGSARAFGTFGELLQGALPGGPEFLVTLPVDRWARARFRLDPGGPLRVFPSHKTKTRRVAEAMLASCGRPGGGVLLLDGDLPVGKGMASSSADLVATVRAVGAAVGLDTSPAAVERWLRPIEPTDGVMHPGVVAFEHREVRLRERLGGLPAATVVAVDEGGLLDTVAFNRVPKVFSPAHCAEYADLLAELAAAVRAGDLARVGAVTTRSAVLNQRLAPKRNLDAMLAIAERIGAEGVVCAHSGTLLGLLLDENDADHGPRLAAAVAACSTLPGTTTTVRALNLQDMEPAHAA</sequence>
<feature type="domain" description="GHMP kinase N-terminal" evidence="2">
    <location>
        <begin position="81"/>
        <end position="146"/>
    </location>
</feature>
<dbReference type="InterPro" id="IPR014721">
    <property type="entry name" value="Ribsml_uS5_D2-typ_fold_subgr"/>
</dbReference>
<reference evidence="3" key="1">
    <citation type="submission" date="2016-08" db="EMBL/GenBank/DDBJ databases">
        <title>Sequencing, Assembly and Comparative Genomics of S. aureofaciens ATCC 10762.</title>
        <authorList>
            <person name="Gradnigo J.S."/>
            <person name="Johnson N."/>
            <person name="Somerville G.A."/>
        </authorList>
    </citation>
    <scope>NUCLEOTIDE SEQUENCE [LARGE SCALE GENOMIC DNA]</scope>
    <source>
        <strain evidence="3">ATCC 10762</strain>
    </source>
</reference>
<comment type="caution">
    <text evidence="3">The sequence shown here is derived from an EMBL/GenBank/DDBJ whole genome shotgun (WGS) entry which is preliminary data.</text>
</comment>